<name>A0AAV2T376_CALDB</name>
<sequence length="168" mass="18487">MREGIFIVFLCCAPTIYGLRPLTPYQRSFTAIRNISCSQCSMEMDANSGTGTYVERDMRRRQCLDEPEKFYAPCPTEGDLAPRGCAKLTTFYQQPLSKGANSEILLVRRFCASEGAEPEEIRCDSSNTVGGYSELCICGSDNCNSASIPVGSQILLAVTVFCSLALYR</sequence>
<comment type="caution">
    <text evidence="4">The sequence shown here is derived from an EMBL/GenBank/DDBJ whole genome shotgun (WGS) entry which is preliminary data.</text>
</comment>
<evidence type="ECO:0008006" key="6">
    <source>
        <dbReference type="Google" id="ProtNLM"/>
    </source>
</evidence>
<dbReference type="Proteomes" id="UP001497525">
    <property type="component" value="Unassembled WGS sequence"/>
</dbReference>
<evidence type="ECO:0000313" key="4">
    <source>
        <dbReference type="EMBL" id="CAL5129733.1"/>
    </source>
</evidence>
<proteinExistence type="predicted"/>
<evidence type="ECO:0000313" key="5">
    <source>
        <dbReference type="Proteomes" id="UP001497525"/>
    </source>
</evidence>
<gene>
    <name evidence="4" type="ORF">CDAUBV1_LOCUS806</name>
</gene>
<accession>A0AAV2T376</accession>
<protein>
    <recommendedName>
        <fullName evidence="6">Protein quiver</fullName>
    </recommendedName>
</protein>
<keyword evidence="1 3" id="KW-0732">Signal</keyword>
<evidence type="ECO:0000256" key="1">
    <source>
        <dbReference type="ARBA" id="ARBA00022729"/>
    </source>
</evidence>
<organism evidence="4 5">
    <name type="scientific">Calicophoron daubneyi</name>
    <name type="common">Rumen fluke</name>
    <name type="synonym">Paramphistomum daubneyi</name>
    <dbReference type="NCBI Taxonomy" id="300641"/>
    <lineage>
        <taxon>Eukaryota</taxon>
        <taxon>Metazoa</taxon>
        <taxon>Spiralia</taxon>
        <taxon>Lophotrochozoa</taxon>
        <taxon>Platyhelminthes</taxon>
        <taxon>Trematoda</taxon>
        <taxon>Digenea</taxon>
        <taxon>Plagiorchiida</taxon>
        <taxon>Pronocephalata</taxon>
        <taxon>Paramphistomoidea</taxon>
        <taxon>Paramphistomidae</taxon>
        <taxon>Calicophoron</taxon>
    </lineage>
</organism>
<dbReference type="AlphaFoldDB" id="A0AAV2T376"/>
<dbReference type="Pfam" id="PF17064">
    <property type="entry name" value="QVR"/>
    <property type="match status" value="1"/>
</dbReference>
<evidence type="ECO:0000256" key="3">
    <source>
        <dbReference type="SAM" id="SignalP"/>
    </source>
</evidence>
<reference evidence="4" key="1">
    <citation type="submission" date="2024-06" db="EMBL/GenBank/DDBJ databases">
        <authorList>
            <person name="Liu X."/>
            <person name="Lenzi L."/>
            <person name="Haldenby T S."/>
            <person name="Uol C."/>
        </authorList>
    </citation>
    <scope>NUCLEOTIDE SEQUENCE</scope>
</reference>
<keyword evidence="2" id="KW-0325">Glycoprotein</keyword>
<dbReference type="GO" id="GO:0030431">
    <property type="term" value="P:sleep"/>
    <property type="evidence" value="ECO:0007669"/>
    <property type="project" value="InterPro"/>
</dbReference>
<dbReference type="EMBL" id="CAXLJL010000014">
    <property type="protein sequence ID" value="CAL5129733.1"/>
    <property type="molecule type" value="Genomic_DNA"/>
</dbReference>
<dbReference type="InterPro" id="IPR031424">
    <property type="entry name" value="QVR-like"/>
</dbReference>
<feature type="signal peptide" evidence="3">
    <location>
        <begin position="1"/>
        <end position="18"/>
    </location>
</feature>
<evidence type="ECO:0000256" key="2">
    <source>
        <dbReference type="ARBA" id="ARBA00023180"/>
    </source>
</evidence>
<dbReference type="GO" id="GO:0032222">
    <property type="term" value="P:regulation of synaptic transmission, cholinergic"/>
    <property type="evidence" value="ECO:0007669"/>
    <property type="project" value="InterPro"/>
</dbReference>
<feature type="chain" id="PRO_5043785863" description="Protein quiver" evidence="3">
    <location>
        <begin position="19"/>
        <end position="168"/>
    </location>
</feature>